<keyword evidence="4 5" id="KW-0862">Zinc</keyword>
<feature type="domain" description="C3H1-type" evidence="6">
    <location>
        <begin position="18"/>
        <end position="46"/>
    </location>
</feature>
<dbReference type="InterPro" id="IPR045877">
    <property type="entry name" value="ZFP36-like"/>
</dbReference>
<evidence type="ECO:0000313" key="8">
    <source>
        <dbReference type="Proteomes" id="UP000076738"/>
    </source>
</evidence>
<sequence length="90" mass="10870">MIRDFDFGVAPNNRKKDLYKTELCRNWEERGECRYQEKCQFAHGQHELRHTPRHPKYKTEFCRTWYTEGSCPYAGRCCFIHPADTNTAYM</sequence>
<evidence type="ECO:0000256" key="3">
    <source>
        <dbReference type="ARBA" id="ARBA00022771"/>
    </source>
</evidence>
<keyword evidence="8" id="KW-1185">Reference proteome</keyword>
<keyword evidence="1 5" id="KW-0479">Metal-binding</keyword>
<dbReference type="Pfam" id="PF00642">
    <property type="entry name" value="zf-CCCH"/>
    <property type="match status" value="2"/>
</dbReference>
<dbReference type="FunFam" id="4.10.1000.10:FF:000001">
    <property type="entry name" value="zinc finger CCCH domain-containing protein 15-like"/>
    <property type="match status" value="1"/>
</dbReference>
<gene>
    <name evidence="7" type="ORF">CALVIDRAFT_475586</name>
</gene>
<name>A0A167RHM6_CALVF</name>
<evidence type="ECO:0000256" key="5">
    <source>
        <dbReference type="PROSITE-ProRule" id="PRU00723"/>
    </source>
</evidence>
<dbReference type="GO" id="GO:0003729">
    <property type="term" value="F:mRNA binding"/>
    <property type="evidence" value="ECO:0007669"/>
    <property type="project" value="InterPro"/>
</dbReference>
<dbReference type="SUPFAM" id="SSF90229">
    <property type="entry name" value="CCCH zinc finger"/>
    <property type="match status" value="2"/>
</dbReference>
<reference evidence="7 8" key="1">
    <citation type="journal article" date="2016" name="Mol. Biol. Evol.">
        <title>Comparative Genomics of Early-Diverging Mushroom-Forming Fungi Provides Insights into the Origins of Lignocellulose Decay Capabilities.</title>
        <authorList>
            <person name="Nagy L.G."/>
            <person name="Riley R."/>
            <person name="Tritt A."/>
            <person name="Adam C."/>
            <person name="Daum C."/>
            <person name="Floudas D."/>
            <person name="Sun H."/>
            <person name="Yadav J.S."/>
            <person name="Pangilinan J."/>
            <person name="Larsson K.H."/>
            <person name="Matsuura K."/>
            <person name="Barry K."/>
            <person name="Labutti K."/>
            <person name="Kuo R."/>
            <person name="Ohm R.A."/>
            <person name="Bhattacharya S.S."/>
            <person name="Shirouzu T."/>
            <person name="Yoshinaga Y."/>
            <person name="Martin F.M."/>
            <person name="Grigoriev I.V."/>
            <person name="Hibbett D.S."/>
        </authorList>
    </citation>
    <scope>NUCLEOTIDE SEQUENCE [LARGE SCALE GENOMIC DNA]</scope>
    <source>
        <strain evidence="7 8">TUFC12733</strain>
    </source>
</reference>
<dbReference type="OrthoDB" id="410307at2759"/>
<feature type="domain" description="C3H1-type" evidence="6">
    <location>
        <begin position="56"/>
        <end position="84"/>
    </location>
</feature>
<dbReference type="InterPro" id="IPR000571">
    <property type="entry name" value="Znf_CCCH"/>
</dbReference>
<dbReference type="PROSITE" id="PS50103">
    <property type="entry name" value="ZF_C3H1"/>
    <property type="match status" value="2"/>
</dbReference>
<protein>
    <recommendedName>
        <fullName evidence="6">C3H1-type domain-containing protein</fullName>
    </recommendedName>
</protein>
<evidence type="ECO:0000313" key="7">
    <source>
        <dbReference type="EMBL" id="KZP00917.1"/>
    </source>
</evidence>
<organism evidence="7 8">
    <name type="scientific">Calocera viscosa (strain TUFC12733)</name>
    <dbReference type="NCBI Taxonomy" id="1330018"/>
    <lineage>
        <taxon>Eukaryota</taxon>
        <taxon>Fungi</taxon>
        <taxon>Dikarya</taxon>
        <taxon>Basidiomycota</taxon>
        <taxon>Agaricomycotina</taxon>
        <taxon>Dacrymycetes</taxon>
        <taxon>Dacrymycetales</taxon>
        <taxon>Dacrymycetaceae</taxon>
        <taxon>Calocera</taxon>
    </lineage>
</organism>
<dbReference type="SMART" id="SM00356">
    <property type="entry name" value="ZnF_C3H1"/>
    <property type="match status" value="2"/>
</dbReference>
<dbReference type="GO" id="GO:0008270">
    <property type="term" value="F:zinc ion binding"/>
    <property type="evidence" value="ECO:0007669"/>
    <property type="project" value="UniProtKB-KW"/>
</dbReference>
<dbReference type="PANTHER" id="PTHR12547:SF18">
    <property type="entry name" value="PROTEIN TIS11"/>
    <property type="match status" value="1"/>
</dbReference>
<feature type="zinc finger region" description="C3H1-type" evidence="5">
    <location>
        <begin position="56"/>
        <end position="84"/>
    </location>
</feature>
<evidence type="ECO:0000256" key="4">
    <source>
        <dbReference type="ARBA" id="ARBA00022833"/>
    </source>
</evidence>
<evidence type="ECO:0000256" key="1">
    <source>
        <dbReference type="ARBA" id="ARBA00022723"/>
    </source>
</evidence>
<evidence type="ECO:0000256" key="2">
    <source>
        <dbReference type="ARBA" id="ARBA00022737"/>
    </source>
</evidence>
<keyword evidence="3 5" id="KW-0863">Zinc-finger</keyword>
<dbReference type="PANTHER" id="PTHR12547">
    <property type="entry name" value="CCCH ZINC FINGER/TIS11-RELATED"/>
    <property type="match status" value="1"/>
</dbReference>
<proteinExistence type="predicted"/>
<dbReference type="AlphaFoldDB" id="A0A167RHM6"/>
<feature type="zinc finger region" description="C3H1-type" evidence="5">
    <location>
        <begin position="18"/>
        <end position="46"/>
    </location>
</feature>
<dbReference type="Gene3D" id="4.10.1000.10">
    <property type="entry name" value="Zinc finger, CCCH-type"/>
    <property type="match status" value="2"/>
</dbReference>
<accession>A0A167RHM6</accession>
<evidence type="ECO:0000259" key="6">
    <source>
        <dbReference type="PROSITE" id="PS50103"/>
    </source>
</evidence>
<dbReference type="EMBL" id="KV417268">
    <property type="protein sequence ID" value="KZP00917.1"/>
    <property type="molecule type" value="Genomic_DNA"/>
</dbReference>
<dbReference type="InterPro" id="IPR036855">
    <property type="entry name" value="Znf_CCCH_sf"/>
</dbReference>
<feature type="non-terminal residue" evidence="7">
    <location>
        <position position="90"/>
    </location>
</feature>
<dbReference type="Proteomes" id="UP000076738">
    <property type="component" value="Unassembled WGS sequence"/>
</dbReference>
<dbReference type="STRING" id="1330018.A0A167RHM6"/>
<keyword evidence="2" id="KW-0677">Repeat</keyword>